<dbReference type="InterPro" id="IPR032795">
    <property type="entry name" value="DUF3741-assoc"/>
</dbReference>
<dbReference type="OMA" id="NEPEFMM"/>
<evidence type="ECO:0000313" key="1">
    <source>
        <dbReference type="Proteomes" id="UP000790787"/>
    </source>
</evidence>
<organism evidence="1 2">
    <name type="scientific">Nicotiana tabacum</name>
    <name type="common">Common tobacco</name>
    <dbReference type="NCBI Taxonomy" id="4097"/>
    <lineage>
        <taxon>Eukaryota</taxon>
        <taxon>Viridiplantae</taxon>
        <taxon>Streptophyta</taxon>
        <taxon>Embryophyta</taxon>
        <taxon>Tracheophyta</taxon>
        <taxon>Spermatophyta</taxon>
        <taxon>Magnoliopsida</taxon>
        <taxon>eudicotyledons</taxon>
        <taxon>Gunneridae</taxon>
        <taxon>Pentapetalae</taxon>
        <taxon>asterids</taxon>
        <taxon>lamiids</taxon>
        <taxon>Solanales</taxon>
        <taxon>Solanaceae</taxon>
        <taxon>Nicotianoideae</taxon>
        <taxon>Nicotianeae</taxon>
        <taxon>Nicotiana</taxon>
    </lineage>
</organism>
<name>A0A1S4CJS2_TOBAC</name>
<dbReference type="OrthoDB" id="1584003at2759"/>
<dbReference type="AlphaFoldDB" id="A0A1S4CJS2"/>
<dbReference type="PANTHER" id="PTHR46836:SF7">
    <property type="entry name" value="PHOSPHATIDYLINOSITOL N-ACETYGLUCOSAMINLYTRANSFERASE SUBUNIT P-LIKE PROTEIN"/>
    <property type="match status" value="1"/>
</dbReference>
<reference evidence="2" key="2">
    <citation type="submission" date="2025-08" db="UniProtKB">
        <authorList>
            <consortium name="RefSeq"/>
        </authorList>
    </citation>
    <scope>IDENTIFICATION</scope>
</reference>
<keyword evidence="1" id="KW-1185">Reference proteome</keyword>
<evidence type="ECO:0000313" key="2">
    <source>
        <dbReference type="RefSeq" id="XP_016501477.1"/>
    </source>
</evidence>
<dbReference type="Proteomes" id="UP000790787">
    <property type="component" value="Chromosome 13"/>
</dbReference>
<dbReference type="InterPro" id="IPR025486">
    <property type="entry name" value="DUF4378"/>
</dbReference>
<dbReference type="STRING" id="4097.A0A1S4CJS2"/>
<evidence type="ECO:0008006" key="3">
    <source>
        <dbReference type="Google" id="ProtNLM"/>
    </source>
</evidence>
<dbReference type="PaxDb" id="4097-A0A1S4CJS2"/>
<dbReference type="KEGG" id="nta:107819841"/>
<dbReference type="Pfam" id="PF14383">
    <property type="entry name" value="VARLMGL"/>
    <property type="match status" value="1"/>
</dbReference>
<protein>
    <recommendedName>
        <fullName evidence="3">DUF4378 domain-containing protein</fullName>
    </recommendedName>
</protein>
<dbReference type="RefSeq" id="XP_016501477.1">
    <property type="nucleotide sequence ID" value="XM_016645991.1"/>
</dbReference>
<reference evidence="1" key="1">
    <citation type="journal article" date="2014" name="Nat. Commun.">
        <title>The tobacco genome sequence and its comparison with those of tomato and potato.</title>
        <authorList>
            <person name="Sierro N."/>
            <person name="Battey J.N."/>
            <person name="Ouadi S."/>
            <person name="Bakaher N."/>
            <person name="Bovet L."/>
            <person name="Willig A."/>
            <person name="Goepfert S."/>
            <person name="Peitsch M.C."/>
            <person name="Ivanov N.V."/>
        </authorList>
    </citation>
    <scope>NUCLEOTIDE SEQUENCE [LARGE SCALE GENOMIC DNA]</scope>
</reference>
<accession>A0A1S4CJS2</accession>
<sequence length="690" mass="78227">MEQKQHTPSVIARLMGIDELPPQQPLPAKKRRVLSENYLRNTATIGLREKSSFSVGLSRGINTQKHQVAKHVFGVEMPDIYSHEKASQNAAKLKRQKYSDSSFTSMKEKNSYFKLSKGTSECLLSENTSRSLHRLGIGTTKDDVGECAIHHLKKINSEFDPNRNMLHPSGRIIALKPSSRKSRNTKNQSFSLRPAVESDPVDSKYKEFTKNEIGAVVIEKSGRANGVNSLEPLNIGVRVPRKIAQTRNLGQHELNHSLKLTSRAESISNTFLKAEVLNPPSSNLFTTRRGDDTSFSKRSSFAKEEKKQIIERWKLTNDFQEVEIARRSLSHGEMLAMDDLETRPQYLDTQRDKHSFGSSFSMHIGISGSCNPLGISSKDGWKDDYSRNSPIPNHSIDSRIASGNPEGTIGNKASLYGWHLRQKVAVSEKNSKSMNRKQKDSAEYRDLNLKEADQCSPNSVLEPPFQEEKLRTSEFHVLCSVAAQLQFPETNSEEIYSEGSEMGVSNDEHSERGSLDLLQDSENILPDFKVAESRDFSYLVDVLDEASLHGMNLGICFETWHSLDCPVNPSVFDLLEKKYGKQTSWLKSERKLLFDRINSGLSEILHSFLDIYIREKSLRRRCCSALRRIDVEEELWMILVSQENEVRKDLSGKAIGNETKWLQVEEELSSICREIEKYLFDELAAELALH</sequence>
<dbReference type="GeneID" id="107819841"/>
<gene>
    <name evidence="2" type="primary">LOC107819841</name>
</gene>
<proteinExistence type="predicted"/>
<dbReference type="PANTHER" id="PTHR46836">
    <property type="entry name" value="AFADIN"/>
    <property type="match status" value="1"/>
</dbReference>
<dbReference type="Pfam" id="PF14309">
    <property type="entry name" value="DUF4378"/>
    <property type="match status" value="1"/>
</dbReference>